<dbReference type="InterPro" id="IPR051693">
    <property type="entry name" value="UPF0046_metallophosphoest"/>
</dbReference>
<dbReference type="PANTHER" id="PTHR12905:SF0">
    <property type="entry name" value="CALCINEURIN-LIKE PHOSPHOESTERASE DOMAIN-CONTAINING PROTEIN"/>
    <property type="match status" value="1"/>
</dbReference>
<name>B6S312_PHIRO</name>
<feature type="domain" description="Calcineurin-like phosphoesterase" evidence="2">
    <location>
        <begin position="5"/>
        <end position="202"/>
    </location>
</feature>
<evidence type="ECO:0000256" key="1">
    <source>
        <dbReference type="ARBA" id="ARBA00007993"/>
    </source>
</evidence>
<accession>B6S312</accession>
<dbReference type="SUPFAM" id="SSF56300">
    <property type="entry name" value="Metallo-dependent phosphatases"/>
    <property type="match status" value="1"/>
</dbReference>
<dbReference type="Gene3D" id="3.60.21.10">
    <property type="match status" value="1"/>
</dbReference>
<evidence type="ECO:0000259" key="2">
    <source>
        <dbReference type="Pfam" id="PF00149"/>
    </source>
</evidence>
<dbReference type="Pfam" id="PF00149">
    <property type="entry name" value="Metallophos"/>
    <property type="match status" value="1"/>
</dbReference>
<protein>
    <submittedName>
        <fullName evidence="3">Metallophosphoesterase domain containing 1-like protein</fullName>
    </submittedName>
</protein>
<dbReference type="InterPro" id="IPR029052">
    <property type="entry name" value="Metallo-depent_PP-like"/>
</dbReference>
<sequence length="237" mass="27761">MSTTRFVCVSDTHSSYEFSLPDGDILLHGGDFSRSGKSEEIETFLQWLKSLKQYRLKIIIAGNHDITLDEEYYQRTWNRFHHKKYDSAAIQRMFRDPKLKENYGIIYLQDESFVDPVTKLKFYGSPWQPEFCAWAFNVKHDSPQMRQIWNEIPDDTDILLTHGPPYGILDETSRKENVGCRVLRERLEKLRVKLHVFGHIHEAYGKESDRLSSTIFVNASTCDLRYKPVQPPIVVTI</sequence>
<dbReference type="InterPro" id="IPR004843">
    <property type="entry name" value="Calcineurin-like_PHP"/>
</dbReference>
<dbReference type="PANTHER" id="PTHR12905">
    <property type="entry name" value="METALLOPHOSPHOESTERASE"/>
    <property type="match status" value="1"/>
</dbReference>
<comment type="similarity">
    <text evidence="1">Belongs to the UPF0046 family.</text>
</comment>
<evidence type="ECO:0000313" key="3">
    <source>
        <dbReference type="EMBL" id="ACI90332.1"/>
    </source>
</evidence>
<proteinExistence type="inferred from homology"/>
<dbReference type="CDD" id="cd07379">
    <property type="entry name" value="MPP_239FB"/>
    <property type="match status" value="1"/>
</dbReference>
<reference evidence="3" key="1">
    <citation type="submission" date="2008-04" db="EMBL/GenBank/DDBJ databases">
        <title>Hox genes are not clustered in the bdelloid rotifer Philodina roseola.</title>
        <authorList>
            <person name="Mark Welch J.L."/>
            <person name="Mark Welch D.B."/>
        </authorList>
    </citation>
    <scope>NUCLEOTIDE SEQUENCE</scope>
</reference>
<dbReference type="AlphaFoldDB" id="B6S312"/>
<dbReference type="GO" id="GO:0016787">
    <property type="term" value="F:hydrolase activity"/>
    <property type="evidence" value="ECO:0007669"/>
    <property type="project" value="InterPro"/>
</dbReference>
<dbReference type="EMBL" id="EU637019">
    <property type="protein sequence ID" value="ACI90332.1"/>
    <property type="molecule type" value="Genomic_DNA"/>
</dbReference>
<organism evidence="3">
    <name type="scientific">Philodina roseola</name>
    <name type="common">Rotifer</name>
    <dbReference type="NCBI Taxonomy" id="96448"/>
    <lineage>
        <taxon>Eukaryota</taxon>
        <taxon>Metazoa</taxon>
        <taxon>Spiralia</taxon>
        <taxon>Gnathifera</taxon>
        <taxon>Rotifera</taxon>
        <taxon>Eurotatoria</taxon>
        <taxon>Bdelloidea</taxon>
        <taxon>Philodinida</taxon>
        <taxon>Philodinidae</taxon>
        <taxon>Philodina</taxon>
    </lineage>
</organism>